<feature type="domain" description="WH2" evidence="6">
    <location>
        <begin position="521"/>
        <end position="542"/>
    </location>
</feature>
<dbReference type="InterPro" id="IPR001837">
    <property type="entry name" value="Adenylate_cyclase-assoc_CAP"/>
</dbReference>
<feature type="region of interest" description="Disordered" evidence="5">
    <location>
        <begin position="1"/>
        <end position="104"/>
    </location>
</feature>
<evidence type="ECO:0000313" key="8">
    <source>
        <dbReference type="Proteomes" id="UP000694866"/>
    </source>
</evidence>
<evidence type="ECO:0000259" key="6">
    <source>
        <dbReference type="PROSITE" id="PS51082"/>
    </source>
</evidence>
<dbReference type="FunFam" id="2.160.20.70:FF:000001">
    <property type="entry name" value="Adenylyl cyclase-associated protein"/>
    <property type="match status" value="1"/>
</dbReference>
<dbReference type="GO" id="GO:0008179">
    <property type="term" value="F:adenylate cyclase binding"/>
    <property type="evidence" value="ECO:0007669"/>
    <property type="project" value="TreeGrafter"/>
</dbReference>
<dbReference type="Pfam" id="PF08603">
    <property type="entry name" value="CAP_C"/>
    <property type="match status" value="1"/>
</dbReference>
<keyword evidence="4" id="KW-0472">Membrane</keyword>
<dbReference type="PROSITE" id="PS51329">
    <property type="entry name" value="C_CAP_COFACTOR_C"/>
    <property type="match status" value="1"/>
</dbReference>
<dbReference type="PANTHER" id="PTHR10652">
    <property type="entry name" value="ADENYLYL CYCLASE-ASSOCIATED PROTEIN"/>
    <property type="match status" value="1"/>
</dbReference>
<feature type="region of interest" description="Disordered" evidence="5">
    <location>
        <begin position="550"/>
        <end position="586"/>
    </location>
</feature>
<evidence type="ECO:0000256" key="4">
    <source>
        <dbReference type="ARBA" id="ARBA00023136"/>
    </source>
</evidence>
<dbReference type="PROSITE" id="PS01088">
    <property type="entry name" value="CAP_1"/>
    <property type="match status" value="1"/>
</dbReference>
<feature type="region of interest" description="Disordered" evidence="5">
    <location>
        <begin position="120"/>
        <end position="171"/>
    </location>
</feature>
<dbReference type="SMART" id="SM00673">
    <property type="entry name" value="CARP"/>
    <property type="match status" value="2"/>
</dbReference>
<dbReference type="Gene3D" id="2.160.20.70">
    <property type="match status" value="1"/>
</dbReference>
<dbReference type="InterPro" id="IPR028417">
    <property type="entry name" value="CAP_CS_C"/>
</dbReference>
<dbReference type="GO" id="GO:0019933">
    <property type="term" value="P:cAMP-mediated signaling"/>
    <property type="evidence" value="ECO:0007669"/>
    <property type="project" value="TreeGrafter"/>
</dbReference>
<dbReference type="RefSeq" id="XP_011297992.1">
    <property type="nucleotide sequence ID" value="XM_011299690.1"/>
</dbReference>
<dbReference type="KEGG" id="fas:105263460"/>
<dbReference type="Proteomes" id="UP000694866">
    <property type="component" value="Unplaced"/>
</dbReference>
<feature type="compositionally biased region" description="Basic and acidic residues" evidence="5">
    <location>
        <begin position="138"/>
        <end position="151"/>
    </location>
</feature>
<accession>A0A9R1SVN6</accession>
<evidence type="ECO:0000259" key="7">
    <source>
        <dbReference type="PROSITE" id="PS51329"/>
    </source>
</evidence>
<name>A0A9R1SVN6_9HYME</name>
<feature type="compositionally biased region" description="Polar residues" evidence="5">
    <location>
        <begin position="566"/>
        <end position="575"/>
    </location>
</feature>
<dbReference type="GO" id="GO:0000902">
    <property type="term" value="P:cell morphogenesis"/>
    <property type="evidence" value="ECO:0007669"/>
    <property type="project" value="TreeGrafter"/>
</dbReference>
<evidence type="ECO:0000256" key="2">
    <source>
        <dbReference type="ARBA" id="ARBA00007659"/>
    </source>
</evidence>
<dbReference type="PROSITE" id="PS51082">
    <property type="entry name" value="WH2"/>
    <property type="match status" value="1"/>
</dbReference>
<dbReference type="GO" id="GO:0007015">
    <property type="term" value="P:actin filament organization"/>
    <property type="evidence" value="ECO:0007669"/>
    <property type="project" value="TreeGrafter"/>
</dbReference>
<dbReference type="Gene3D" id="1.25.40.330">
    <property type="entry name" value="Adenylate cyclase-associated CAP, N-terminal domain"/>
    <property type="match status" value="1"/>
</dbReference>
<dbReference type="FunFam" id="1.25.40.330:FF:000001">
    <property type="entry name" value="Adenylyl cyclase-associated protein"/>
    <property type="match status" value="1"/>
</dbReference>
<feature type="domain" description="C-CAP/cofactor C-like" evidence="7">
    <location>
        <begin position="583"/>
        <end position="721"/>
    </location>
</feature>
<dbReference type="GO" id="GO:0005737">
    <property type="term" value="C:cytoplasm"/>
    <property type="evidence" value="ECO:0007669"/>
    <property type="project" value="TreeGrafter"/>
</dbReference>
<feature type="compositionally biased region" description="Polar residues" evidence="5">
    <location>
        <begin position="278"/>
        <end position="287"/>
    </location>
</feature>
<sequence>MFSCCVCNKASKKAEGISGEPEDDEKGEELETPEGDEGKTATISNAETIEKLMDPEDADKDEIDKVDVIESRSLPSEGGISELPEESPGGKDPEECNIPLEKGPPKTVCLFEAPAYIERTIKDGPDEDGDDSVFESSVHIDDLGSRSRKSTDVLSECNDAPDNPPGDEGRSVRSVIRWLSQEEDDVDEACGGMQEPPATPVAKDELALRRHRFFSDLIDAAKHSAEHRVRFDPLGPLIHPGCDTEREDHLEELVTRLENVTNRLEVLPSKLFILTQETGVQTQGSSPKRSDHSSPDTLSIESVVELVSRDSEDPSLPSIMSIVDYEDLLNGPVAEFLQLSRKIGGDVEALSKLVEKAFQTQLEFLRMATTRCAPANQSEQMALLSPTSLQIQAIQKYPEKNRGSQYFNHLSAINASISALGWVAVSLTPGPYVKEMNDAGQFYTNRVLRDWKETDKTHVEWCKAWVQILTDLQKYVKQHHTTGLVWAKTGSAPPPPPPGAMPPPPPCMPIGDVSGSLGNDDRSALFAQINQGENITKSLKKVTLDMQTHKNSSLRTGPAPFKAPVVSNSSNSATKTVPPASQPIDKLPSFTRDGKKWFIEYQKGNKDLFIDNPGMQNVVYMYRCQDSILTVKGKINSIVIDSCHKSSIVFDSVVSSIEFVNCQSIQMQVLGEVPTISIDKTDGCQMYLSPESLNVELITSKSSEMNVMVPTGNEDYTEYPVPEQFKTTVNRKGLSTIPVSSLG</sequence>
<feature type="region of interest" description="Disordered" evidence="5">
    <location>
        <begin position="278"/>
        <end position="297"/>
    </location>
</feature>
<dbReference type="GO" id="GO:0005886">
    <property type="term" value="C:plasma membrane"/>
    <property type="evidence" value="ECO:0007669"/>
    <property type="project" value="UniProtKB-SubCell"/>
</dbReference>
<dbReference type="InterPro" id="IPR036222">
    <property type="entry name" value="CAP_N_sf"/>
</dbReference>
<dbReference type="OrthoDB" id="1601at2759"/>
<dbReference type="GO" id="GO:0003779">
    <property type="term" value="F:actin binding"/>
    <property type="evidence" value="ECO:0007669"/>
    <property type="project" value="InterPro"/>
</dbReference>
<dbReference type="AlphaFoldDB" id="A0A9R1SVN6"/>
<dbReference type="GeneID" id="105263460"/>
<organism evidence="8 9">
    <name type="scientific">Fopius arisanus</name>
    <dbReference type="NCBI Taxonomy" id="64838"/>
    <lineage>
        <taxon>Eukaryota</taxon>
        <taxon>Metazoa</taxon>
        <taxon>Ecdysozoa</taxon>
        <taxon>Arthropoda</taxon>
        <taxon>Hexapoda</taxon>
        <taxon>Insecta</taxon>
        <taxon>Pterygota</taxon>
        <taxon>Neoptera</taxon>
        <taxon>Endopterygota</taxon>
        <taxon>Hymenoptera</taxon>
        <taxon>Apocrita</taxon>
        <taxon>Ichneumonoidea</taxon>
        <taxon>Braconidae</taxon>
        <taxon>Opiinae</taxon>
        <taxon>Fopius</taxon>
    </lineage>
</organism>
<dbReference type="InterPro" id="IPR006599">
    <property type="entry name" value="CARP_motif"/>
</dbReference>
<reference evidence="9" key="1">
    <citation type="submission" date="2025-08" db="UniProtKB">
        <authorList>
            <consortium name="RefSeq"/>
        </authorList>
    </citation>
    <scope>IDENTIFICATION</scope>
    <source>
        <strain evidence="9">USDA-PBARC FA_bdor</strain>
        <tissue evidence="9">Whole organism</tissue>
    </source>
</reference>
<dbReference type="InterPro" id="IPR003124">
    <property type="entry name" value="WH2_dom"/>
</dbReference>
<dbReference type="Pfam" id="PF21938">
    <property type="entry name" value="CAP_N"/>
    <property type="match status" value="1"/>
</dbReference>
<dbReference type="CTD" id="45233"/>
<dbReference type="InterPro" id="IPR013912">
    <property type="entry name" value="Adenylate_cyclase-assoc_CAP_C"/>
</dbReference>
<dbReference type="SUPFAM" id="SSF101278">
    <property type="entry name" value="N-terminal domain of adenylylcyclase associated protein, CAP"/>
    <property type="match status" value="1"/>
</dbReference>
<feature type="compositionally biased region" description="Acidic residues" evidence="5">
    <location>
        <begin position="20"/>
        <end position="35"/>
    </location>
</feature>
<evidence type="ECO:0000313" key="9">
    <source>
        <dbReference type="RefSeq" id="XP_011297992.1"/>
    </source>
</evidence>
<dbReference type="SUPFAM" id="SSF69340">
    <property type="entry name" value="C-terminal domain of adenylylcyclase associated protein"/>
    <property type="match status" value="1"/>
</dbReference>
<evidence type="ECO:0000256" key="5">
    <source>
        <dbReference type="SAM" id="MobiDB-lite"/>
    </source>
</evidence>
<dbReference type="InterPro" id="IPR036223">
    <property type="entry name" value="CAP_C_sf"/>
</dbReference>
<dbReference type="PROSITE" id="PS01089">
    <property type="entry name" value="CAP_2"/>
    <property type="match status" value="1"/>
</dbReference>
<keyword evidence="8" id="KW-1185">Reference proteome</keyword>
<evidence type="ECO:0000256" key="1">
    <source>
        <dbReference type="ARBA" id="ARBA00004202"/>
    </source>
</evidence>
<comment type="subcellular location">
    <subcellularLocation>
        <location evidence="1">Cell membrane</location>
        <topology evidence="1">Peripheral membrane protein</topology>
    </subcellularLocation>
</comment>
<dbReference type="InterPro" id="IPR016098">
    <property type="entry name" value="CAP/MinC_C"/>
</dbReference>
<gene>
    <name evidence="9" type="primary">capt</name>
</gene>
<evidence type="ECO:0000256" key="3">
    <source>
        <dbReference type="ARBA" id="ARBA00022475"/>
    </source>
</evidence>
<dbReference type="InterPro" id="IPR053950">
    <property type="entry name" value="CAP_N"/>
</dbReference>
<protein>
    <submittedName>
        <fullName evidence="9">Adenylyl cyclase-associated protein 1</fullName>
    </submittedName>
</protein>
<proteinExistence type="inferred from homology"/>
<keyword evidence="3" id="KW-1003">Cell membrane</keyword>
<dbReference type="InterPro" id="IPR018106">
    <property type="entry name" value="CAP_CS_N"/>
</dbReference>
<comment type="similarity">
    <text evidence="2">Belongs to the CAP family.</text>
</comment>
<dbReference type="PANTHER" id="PTHR10652:SF0">
    <property type="entry name" value="ADENYLYL CYCLASE-ASSOCIATED PROTEIN"/>
    <property type="match status" value="1"/>
</dbReference>
<dbReference type="InterPro" id="IPR017901">
    <property type="entry name" value="C-CAP_CF_C-like"/>
</dbReference>